<accession>A0A8I6XRD0</accession>
<keyword evidence="3" id="KW-1185">Reference proteome</keyword>
<dbReference type="AlphaFoldDB" id="A0A8I6XRD0"/>
<sequence>MMKFSKWAVNAINSQMTHFLWGNIGDQHKFHLANWGLVSRKKEFGGLGIPNVREYNMALLAYCGKRFFLNSSSDWKKVIAYKYNVSNPNIFWARQQICSPFWKSVSWALQAARNFYHWKIGNGANVRFWHDTWAGECSLKVKFWELFDICNQQECTVSQVWDGTSLRLSFRRCVDSRIMNDWENLIDHIRNYPLSDSPDTPVWLLEANGSYSVKSFYKCINFDGVVSPLGETLWKTLCPRKIHVFLWLCLYNKVLTRDNVAKRKTLDDNTCLFCNEVESVQHMFFDCVNSNLIWSVIFKFFKIHRVTCITDVSSFWKLNKKKSVLNMVIAASLWSTWKLRSGFCFEGRTWRGLSCNLAKLRGVLQRWEVLCGELLRIAWL</sequence>
<feature type="domain" description="Reverse transcriptase zinc-binding" evidence="1">
    <location>
        <begin position="211"/>
        <end position="294"/>
    </location>
</feature>
<organism evidence="2 3">
    <name type="scientific">Hordeum vulgare subsp. vulgare</name>
    <name type="common">Domesticated barley</name>
    <dbReference type="NCBI Taxonomy" id="112509"/>
    <lineage>
        <taxon>Eukaryota</taxon>
        <taxon>Viridiplantae</taxon>
        <taxon>Streptophyta</taxon>
        <taxon>Embryophyta</taxon>
        <taxon>Tracheophyta</taxon>
        <taxon>Spermatophyta</taxon>
        <taxon>Magnoliopsida</taxon>
        <taxon>Liliopsida</taxon>
        <taxon>Poales</taxon>
        <taxon>Poaceae</taxon>
        <taxon>BOP clade</taxon>
        <taxon>Pooideae</taxon>
        <taxon>Triticodae</taxon>
        <taxon>Triticeae</taxon>
        <taxon>Hordeinae</taxon>
        <taxon>Hordeum</taxon>
    </lineage>
</organism>
<reference evidence="2" key="3">
    <citation type="submission" date="2022-01" db="UniProtKB">
        <authorList>
            <consortium name="EnsemblPlants"/>
        </authorList>
    </citation>
    <scope>IDENTIFICATION</scope>
    <source>
        <strain evidence="2">subsp. vulgare</strain>
    </source>
</reference>
<evidence type="ECO:0000259" key="1">
    <source>
        <dbReference type="Pfam" id="PF13966"/>
    </source>
</evidence>
<dbReference type="Gramene" id="HORVU.MOREX.r3.3HG0294420.1">
    <property type="protein sequence ID" value="HORVU.MOREX.r3.3HG0294420.1.CDS1"/>
    <property type="gene ID" value="HORVU.MOREX.r3.3HG0294420"/>
</dbReference>
<dbReference type="EnsemblPlants" id="HORVU.MOREX.r3.3HG0294420.1">
    <property type="protein sequence ID" value="HORVU.MOREX.r3.3HG0294420.1.CDS1"/>
    <property type="gene ID" value="HORVU.MOREX.r3.3HG0294420"/>
</dbReference>
<dbReference type="PANTHER" id="PTHR36617:SF15">
    <property type="entry name" value="REVERSE TRANSCRIPTASE ZINC-BINDING DOMAIN-CONTAINING PROTEIN"/>
    <property type="match status" value="1"/>
</dbReference>
<evidence type="ECO:0000313" key="2">
    <source>
        <dbReference type="EnsemblPlants" id="HORVU.MOREX.r3.3HG0294420.1.CDS1"/>
    </source>
</evidence>
<dbReference type="Pfam" id="PF13966">
    <property type="entry name" value="zf-RVT"/>
    <property type="match status" value="1"/>
</dbReference>
<dbReference type="InterPro" id="IPR026960">
    <property type="entry name" value="RVT-Znf"/>
</dbReference>
<name>A0A8I6XRD0_HORVV</name>
<dbReference type="Proteomes" id="UP000011116">
    <property type="component" value="Chromosome 3H"/>
</dbReference>
<dbReference type="PANTHER" id="PTHR36617">
    <property type="entry name" value="PROTEIN, PUTATIVE-RELATED"/>
    <property type="match status" value="1"/>
</dbReference>
<protein>
    <recommendedName>
        <fullName evidence="1">Reverse transcriptase zinc-binding domain-containing protein</fullName>
    </recommendedName>
</protein>
<evidence type="ECO:0000313" key="3">
    <source>
        <dbReference type="Proteomes" id="UP000011116"/>
    </source>
</evidence>
<proteinExistence type="predicted"/>
<reference evidence="2" key="2">
    <citation type="submission" date="2020-10" db="EMBL/GenBank/DDBJ databases">
        <authorList>
            <person name="Scholz U."/>
            <person name="Mascher M."/>
            <person name="Fiebig A."/>
        </authorList>
    </citation>
    <scope>NUCLEOTIDE SEQUENCE [LARGE SCALE GENOMIC DNA]</scope>
    <source>
        <strain evidence="2">cv. Morex</strain>
    </source>
</reference>
<reference evidence="3" key="1">
    <citation type="journal article" date="2012" name="Nature">
        <title>A physical, genetic and functional sequence assembly of the barley genome.</title>
        <authorList>
            <consortium name="The International Barley Genome Sequencing Consortium"/>
            <person name="Mayer K.F."/>
            <person name="Waugh R."/>
            <person name="Brown J.W."/>
            <person name="Schulman A."/>
            <person name="Langridge P."/>
            <person name="Platzer M."/>
            <person name="Fincher G.B."/>
            <person name="Muehlbauer G.J."/>
            <person name="Sato K."/>
            <person name="Close T.J."/>
            <person name="Wise R.P."/>
            <person name="Stein N."/>
        </authorList>
    </citation>
    <scope>NUCLEOTIDE SEQUENCE [LARGE SCALE GENOMIC DNA]</scope>
    <source>
        <strain evidence="3">cv. Morex</strain>
    </source>
</reference>